<dbReference type="AlphaFoldDB" id="A0A1G4AYZ0"/>
<feature type="transmembrane region" description="Helical" evidence="1">
    <location>
        <begin position="20"/>
        <end position="36"/>
    </location>
</feature>
<feature type="transmembrane region" description="Helical" evidence="1">
    <location>
        <begin position="48"/>
        <end position="69"/>
    </location>
</feature>
<dbReference type="GeneID" id="34563550"/>
<keyword evidence="1" id="KW-0812">Transmembrane</keyword>
<keyword evidence="3" id="KW-1185">Reference proteome</keyword>
<sequence length="96" mass="10426">MVGGGVLFIVWRHLSRLPNVYSLFSIIFCYANRATLLKGPGLVVDRIIPGLPLIVVSGAFLASLFLSIWKNETSTQILDVEHGDQSPWGAVASCLV</sequence>
<keyword evidence="1" id="KW-0472">Membrane</keyword>
<dbReference type="Proteomes" id="UP000176998">
    <property type="component" value="Unassembled WGS sequence"/>
</dbReference>
<evidence type="ECO:0000256" key="1">
    <source>
        <dbReference type="SAM" id="Phobius"/>
    </source>
</evidence>
<keyword evidence="1" id="KW-1133">Transmembrane helix</keyword>
<name>A0A1G4AYZ0_9PEZI</name>
<evidence type="ECO:0000313" key="2">
    <source>
        <dbReference type="EMBL" id="OHE94252.1"/>
    </source>
</evidence>
<protein>
    <submittedName>
        <fullName evidence="2">Uncharacterized protein</fullName>
    </submittedName>
</protein>
<organism evidence="2 3">
    <name type="scientific">Colletotrichum orchidophilum</name>
    <dbReference type="NCBI Taxonomy" id="1209926"/>
    <lineage>
        <taxon>Eukaryota</taxon>
        <taxon>Fungi</taxon>
        <taxon>Dikarya</taxon>
        <taxon>Ascomycota</taxon>
        <taxon>Pezizomycotina</taxon>
        <taxon>Sordariomycetes</taxon>
        <taxon>Hypocreomycetidae</taxon>
        <taxon>Glomerellales</taxon>
        <taxon>Glomerellaceae</taxon>
        <taxon>Colletotrichum</taxon>
    </lineage>
</organism>
<dbReference type="RefSeq" id="XP_022471415.1">
    <property type="nucleotide sequence ID" value="XM_022622040.1"/>
</dbReference>
<reference evidence="2 3" key="1">
    <citation type="submission" date="2016-09" db="EMBL/GenBank/DDBJ databases">
        <authorList>
            <person name="Capua I."/>
            <person name="De Benedictis P."/>
            <person name="Joannis T."/>
            <person name="Lombin L.H."/>
            <person name="Cattoli G."/>
        </authorList>
    </citation>
    <scope>NUCLEOTIDE SEQUENCE [LARGE SCALE GENOMIC DNA]</scope>
    <source>
        <strain evidence="2 3">IMI 309357</strain>
    </source>
</reference>
<dbReference type="EMBL" id="MJBS01000103">
    <property type="protein sequence ID" value="OHE94252.1"/>
    <property type="molecule type" value="Genomic_DNA"/>
</dbReference>
<proteinExistence type="predicted"/>
<accession>A0A1G4AYZ0</accession>
<gene>
    <name evidence="2" type="ORF">CORC01_10412</name>
</gene>
<comment type="caution">
    <text evidence="2">The sequence shown here is derived from an EMBL/GenBank/DDBJ whole genome shotgun (WGS) entry which is preliminary data.</text>
</comment>
<evidence type="ECO:0000313" key="3">
    <source>
        <dbReference type="Proteomes" id="UP000176998"/>
    </source>
</evidence>